<sequence>MGSNLTRTSSNEGGLSSQSSRGTLSRVARAKRERENRERKIHSVCTTTYTGFSALISEELFHNFKGLPGILWVLPDPYLDVPNKDYGGLFVNGHTKTTRRLNGEKYHSNKIREEYEGIFSDDDT</sequence>
<dbReference type="InterPro" id="IPR039206">
    <property type="entry name" value="MORF/ORRM1/DAG-like"/>
</dbReference>
<comment type="caution">
    <text evidence="4">The sequence shown here is derived from an EMBL/GenBank/DDBJ whole genome shotgun (WGS) entry which is preliminary data.</text>
</comment>
<reference evidence="4" key="1">
    <citation type="submission" date="2019-11" db="EMBL/GenBank/DDBJ databases">
        <authorList>
            <person name="Liu Y."/>
            <person name="Hou J."/>
            <person name="Li T.-Q."/>
            <person name="Guan C.-H."/>
            <person name="Wu X."/>
            <person name="Wu H.-Z."/>
            <person name="Ling F."/>
            <person name="Zhang R."/>
            <person name="Shi X.-G."/>
            <person name="Ren J.-P."/>
            <person name="Chen E.-F."/>
            <person name="Sun J.-M."/>
        </authorList>
    </citation>
    <scope>NUCLEOTIDE SEQUENCE</scope>
    <source>
        <strain evidence="4">Adult_tree_wgs_1</strain>
        <tissue evidence="4">Leaves</tissue>
    </source>
</reference>
<dbReference type="GO" id="GO:0016554">
    <property type="term" value="P:cytidine to uridine editing"/>
    <property type="evidence" value="ECO:0007669"/>
    <property type="project" value="InterPro"/>
</dbReference>
<evidence type="ECO:0000256" key="1">
    <source>
        <dbReference type="ARBA" id="ARBA00022946"/>
    </source>
</evidence>
<dbReference type="PANTHER" id="PTHR31346:SF1">
    <property type="entry name" value="MULTIPLE ORGANELLAR RNA EDITING FACTOR 3, MITOCHONDRIAL"/>
    <property type="match status" value="1"/>
</dbReference>
<dbReference type="Pfam" id="PF21864">
    <property type="entry name" value="MORF_dom"/>
    <property type="match status" value="1"/>
</dbReference>
<dbReference type="EMBL" id="WJXA01000013">
    <property type="protein sequence ID" value="KAF7120732.1"/>
    <property type="molecule type" value="Genomic_DNA"/>
</dbReference>
<dbReference type="InterPro" id="IPR054059">
    <property type="entry name" value="MORF/ORRM1/DAG-like_MORF"/>
</dbReference>
<dbReference type="GO" id="GO:0005739">
    <property type="term" value="C:mitochondrion"/>
    <property type="evidence" value="ECO:0007669"/>
    <property type="project" value="TreeGrafter"/>
</dbReference>
<feature type="domain" description="MORF/ORRM1/DAG-like MORF" evidence="3">
    <location>
        <begin position="34"/>
        <end position="88"/>
    </location>
</feature>
<accession>A0A834L797</accession>
<evidence type="ECO:0000313" key="5">
    <source>
        <dbReference type="Proteomes" id="UP000626092"/>
    </source>
</evidence>
<dbReference type="AlphaFoldDB" id="A0A834L797"/>
<evidence type="ECO:0000256" key="2">
    <source>
        <dbReference type="SAM" id="MobiDB-lite"/>
    </source>
</evidence>
<dbReference type="PANTHER" id="PTHR31346">
    <property type="entry name" value="MULTIPLE ORGANELLAR RNA EDITING FACTOR 2, CHLOROPLASTIC-RELATED-RELATED"/>
    <property type="match status" value="1"/>
</dbReference>
<feature type="compositionally biased region" description="Low complexity" evidence="2">
    <location>
        <begin position="9"/>
        <end position="20"/>
    </location>
</feature>
<dbReference type="OrthoDB" id="1724832at2759"/>
<organism evidence="4 5">
    <name type="scientific">Rhododendron simsii</name>
    <name type="common">Sims's rhododendron</name>
    <dbReference type="NCBI Taxonomy" id="118357"/>
    <lineage>
        <taxon>Eukaryota</taxon>
        <taxon>Viridiplantae</taxon>
        <taxon>Streptophyta</taxon>
        <taxon>Embryophyta</taxon>
        <taxon>Tracheophyta</taxon>
        <taxon>Spermatophyta</taxon>
        <taxon>Magnoliopsida</taxon>
        <taxon>eudicotyledons</taxon>
        <taxon>Gunneridae</taxon>
        <taxon>Pentapetalae</taxon>
        <taxon>asterids</taxon>
        <taxon>Ericales</taxon>
        <taxon>Ericaceae</taxon>
        <taxon>Ericoideae</taxon>
        <taxon>Rhodoreae</taxon>
        <taxon>Rhododendron</taxon>
    </lineage>
</organism>
<name>A0A834L797_RHOSS</name>
<keyword evidence="1" id="KW-0809">Transit peptide</keyword>
<dbReference type="Proteomes" id="UP000626092">
    <property type="component" value="Unassembled WGS sequence"/>
</dbReference>
<feature type="region of interest" description="Disordered" evidence="2">
    <location>
        <begin position="1"/>
        <end position="40"/>
    </location>
</feature>
<evidence type="ECO:0000259" key="3">
    <source>
        <dbReference type="Pfam" id="PF21864"/>
    </source>
</evidence>
<keyword evidence="5" id="KW-1185">Reference proteome</keyword>
<dbReference type="GO" id="GO:0080156">
    <property type="term" value="P:mitochondrial mRNA modification"/>
    <property type="evidence" value="ECO:0007669"/>
    <property type="project" value="TreeGrafter"/>
</dbReference>
<evidence type="ECO:0000313" key="4">
    <source>
        <dbReference type="EMBL" id="KAF7120732.1"/>
    </source>
</evidence>
<proteinExistence type="predicted"/>
<gene>
    <name evidence="4" type="ORF">RHSIM_Rhsim13G0098300</name>
</gene>
<protein>
    <recommendedName>
        <fullName evidence="3">MORF/ORRM1/DAG-like MORF domain-containing protein</fullName>
    </recommendedName>
</protein>